<gene>
    <name evidence="2" type="ORF">LIER_27327</name>
</gene>
<organism evidence="2 3">
    <name type="scientific">Lithospermum erythrorhizon</name>
    <name type="common">Purple gromwell</name>
    <name type="synonym">Lithospermum officinale var. erythrorhizon</name>
    <dbReference type="NCBI Taxonomy" id="34254"/>
    <lineage>
        <taxon>Eukaryota</taxon>
        <taxon>Viridiplantae</taxon>
        <taxon>Streptophyta</taxon>
        <taxon>Embryophyta</taxon>
        <taxon>Tracheophyta</taxon>
        <taxon>Spermatophyta</taxon>
        <taxon>Magnoliopsida</taxon>
        <taxon>eudicotyledons</taxon>
        <taxon>Gunneridae</taxon>
        <taxon>Pentapetalae</taxon>
        <taxon>asterids</taxon>
        <taxon>lamiids</taxon>
        <taxon>Boraginales</taxon>
        <taxon>Boraginaceae</taxon>
        <taxon>Boraginoideae</taxon>
        <taxon>Lithospermeae</taxon>
        <taxon>Lithospermum</taxon>
    </lineage>
</organism>
<evidence type="ECO:0000313" key="2">
    <source>
        <dbReference type="EMBL" id="GAA0173779.1"/>
    </source>
</evidence>
<evidence type="ECO:0000313" key="3">
    <source>
        <dbReference type="Proteomes" id="UP001454036"/>
    </source>
</evidence>
<dbReference type="AlphaFoldDB" id="A0AAV3RBK6"/>
<feature type="region of interest" description="Disordered" evidence="1">
    <location>
        <begin position="13"/>
        <end position="56"/>
    </location>
</feature>
<protein>
    <submittedName>
        <fullName evidence="2">Uncharacterized protein</fullName>
    </submittedName>
</protein>
<accession>A0AAV3RBK6</accession>
<evidence type="ECO:0000256" key="1">
    <source>
        <dbReference type="SAM" id="MobiDB-lite"/>
    </source>
</evidence>
<feature type="compositionally biased region" description="Basic and acidic residues" evidence="1">
    <location>
        <begin position="45"/>
        <end position="56"/>
    </location>
</feature>
<reference evidence="2 3" key="1">
    <citation type="submission" date="2024-01" db="EMBL/GenBank/DDBJ databases">
        <title>The complete chloroplast genome sequence of Lithospermum erythrorhizon: insights into the phylogenetic relationship among Boraginaceae species and the maternal lineages of purple gromwells.</title>
        <authorList>
            <person name="Okada T."/>
            <person name="Watanabe K."/>
        </authorList>
    </citation>
    <scope>NUCLEOTIDE SEQUENCE [LARGE SCALE GENOMIC DNA]</scope>
</reference>
<dbReference type="EMBL" id="BAABME010008763">
    <property type="protein sequence ID" value="GAA0173779.1"/>
    <property type="molecule type" value="Genomic_DNA"/>
</dbReference>
<proteinExistence type="predicted"/>
<feature type="compositionally biased region" description="Polar residues" evidence="1">
    <location>
        <begin position="20"/>
        <end position="30"/>
    </location>
</feature>
<sequence length="119" mass="13439">MEKSFFLFPRKGKLFPPRALNNQLSSPLGATSSTTEGTEESEETPAERGGVKESHTLNDFRVKGHLRYLHLNYTIKEVKMRVPLEGKNPDSPHVDSNAQSGNPHEAGYTCIVWEFFNYV</sequence>
<keyword evidence="3" id="KW-1185">Reference proteome</keyword>
<name>A0AAV3RBK6_LITER</name>
<comment type="caution">
    <text evidence="2">The sequence shown here is derived from an EMBL/GenBank/DDBJ whole genome shotgun (WGS) entry which is preliminary data.</text>
</comment>
<dbReference type="Proteomes" id="UP001454036">
    <property type="component" value="Unassembled WGS sequence"/>
</dbReference>